<gene>
    <name evidence="1" type="ORF">QO011_001340</name>
</gene>
<reference evidence="1 2" key="1">
    <citation type="submission" date="2023-07" db="EMBL/GenBank/DDBJ databases">
        <title>Genomic Encyclopedia of Type Strains, Phase IV (KMG-IV): sequencing the most valuable type-strain genomes for metagenomic binning, comparative biology and taxonomic classification.</title>
        <authorList>
            <person name="Goeker M."/>
        </authorList>
    </citation>
    <scope>NUCLEOTIDE SEQUENCE [LARGE SCALE GENOMIC DNA]</scope>
    <source>
        <strain evidence="1 2">DSM 19619</strain>
    </source>
</reference>
<dbReference type="EMBL" id="JAUSVX010000002">
    <property type="protein sequence ID" value="MDQ0468340.1"/>
    <property type="molecule type" value="Genomic_DNA"/>
</dbReference>
<evidence type="ECO:0000313" key="2">
    <source>
        <dbReference type="Proteomes" id="UP001242480"/>
    </source>
</evidence>
<dbReference type="RefSeq" id="WP_307269437.1">
    <property type="nucleotide sequence ID" value="NZ_JAUSVX010000002.1"/>
</dbReference>
<accession>A0ABU0J254</accession>
<evidence type="ECO:0000313" key="1">
    <source>
        <dbReference type="EMBL" id="MDQ0468340.1"/>
    </source>
</evidence>
<protein>
    <recommendedName>
        <fullName evidence="3">Extracellular solute-binding protein</fullName>
    </recommendedName>
</protein>
<dbReference type="Proteomes" id="UP001242480">
    <property type="component" value="Unassembled WGS sequence"/>
</dbReference>
<sequence length="369" mass="39686">MAISRRAVGLGILGLSAAATGALVYGRSSPLIRGYLGEETKLFGFIGGEKERFLANPDVVSALRRHGGLVLDARRAGSVEMARERTLLDQKPQFLWPSSSVLVDLARASGVKIQRDQVILNSPIVVYSWDVVAKGLVAAGLAQPDGAVRYRLDLARLLDAILQNRAWADIGVPSLYGRARLLSTDPNRSNSGFMFAGLAANLLAGEVATPQSLTVVGDKVQAIFTGMGYKPSSSGKMFEDYIAGGPGAQPLIVGYENQLVEWVLEDEARWSRLEAAAPAKPVILYPQPTVFSAHPLIAIDETANALIDALMSPDVQEIAWTKHGFRGPLGTSGEIDTPLVKDRILPRIDQVLPMPDIRTMLALIDRLAA</sequence>
<keyword evidence="2" id="KW-1185">Reference proteome</keyword>
<name>A0ABU0J254_9HYPH</name>
<proteinExistence type="predicted"/>
<organism evidence="1 2">
    <name type="scientific">Labrys wisconsinensis</name>
    <dbReference type="NCBI Taxonomy" id="425677"/>
    <lineage>
        <taxon>Bacteria</taxon>
        <taxon>Pseudomonadati</taxon>
        <taxon>Pseudomonadota</taxon>
        <taxon>Alphaproteobacteria</taxon>
        <taxon>Hyphomicrobiales</taxon>
        <taxon>Xanthobacteraceae</taxon>
        <taxon>Labrys</taxon>
    </lineage>
</organism>
<evidence type="ECO:0008006" key="3">
    <source>
        <dbReference type="Google" id="ProtNLM"/>
    </source>
</evidence>
<comment type="caution">
    <text evidence="1">The sequence shown here is derived from an EMBL/GenBank/DDBJ whole genome shotgun (WGS) entry which is preliminary data.</text>
</comment>